<comment type="caution">
    <text evidence="2">The sequence shown here is derived from an EMBL/GenBank/DDBJ whole genome shotgun (WGS) entry which is preliminary data.</text>
</comment>
<organism evidence="2 3">
    <name type="scientific">Nocardiopsis terrae</name>
    <dbReference type="NCBI Taxonomy" id="372655"/>
    <lineage>
        <taxon>Bacteria</taxon>
        <taxon>Bacillati</taxon>
        <taxon>Actinomycetota</taxon>
        <taxon>Actinomycetes</taxon>
        <taxon>Streptosporangiales</taxon>
        <taxon>Nocardiopsidaceae</taxon>
        <taxon>Nocardiopsis</taxon>
    </lineage>
</organism>
<protein>
    <recommendedName>
        <fullName evidence="4">Albusnodin family lasso peptide</fullName>
    </recommendedName>
</protein>
<keyword evidence="3" id="KW-1185">Reference proteome</keyword>
<reference evidence="2 3" key="1">
    <citation type="submission" date="2020-10" db="EMBL/GenBank/DDBJ databases">
        <title>Sequencing the genomes of 1000 actinobacteria strains.</title>
        <authorList>
            <person name="Klenk H.-P."/>
        </authorList>
    </citation>
    <scope>NUCLEOTIDE SEQUENCE [LARGE SCALE GENOMIC DNA]</scope>
    <source>
        <strain evidence="2 3">DSM 45157</strain>
    </source>
</reference>
<accession>A0ABR9HN81</accession>
<gene>
    <name evidence="2" type="ORF">H4W79_004702</name>
</gene>
<proteinExistence type="predicted"/>
<evidence type="ECO:0000313" key="3">
    <source>
        <dbReference type="Proteomes" id="UP000598217"/>
    </source>
</evidence>
<feature type="region of interest" description="Disordered" evidence="1">
    <location>
        <begin position="22"/>
        <end position="46"/>
    </location>
</feature>
<evidence type="ECO:0008006" key="4">
    <source>
        <dbReference type="Google" id="ProtNLM"/>
    </source>
</evidence>
<dbReference type="EMBL" id="JADBDY010000001">
    <property type="protein sequence ID" value="MBE1460488.1"/>
    <property type="molecule type" value="Genomic_DNA"/>
</dbReference>
<name>A0ABR9HN81_9ACTN</name>
<dbReference type="RefSeq" id="WP_017578987.1">
    <property type="nucleotide sequence ID" value="NZ_BMXJ01000001.1"/>
</dbReference>
<evidence type="ECO:0000313" key="2">
    <source>
        <dbReference type="EMBL" id="MBE1460488.1"/>
    </source>
</evidence>
<feature type="compositionally biased region" description="Polar residues" evidence="1">
    <location>
        <begin position="37"/>
        <end position="46"/>
    </location>
</feature>
<sequence>MDSTTQYADDELVLAVEDIAAVRSRAEQPSDGGSTGRGDTNDNGLY</sequence>
<dbReference type="Proteomes" id="UP000598217">
    <property type="component" value="Unassembled WGS sequence"/>
</dbReference>
<evidence type="ECO:0000256" key="1">
    <source>
        <dbReference type="SAM" id="MobiDB-lite"/>
    </source>
</evidence>